<dbReference type="Proteomes" id="UP000219338">
    <property type="component" value="Unassembled WGS sequence"/>
</dbReference>
<evidence type="ECO:0000313" key="2">
    <source>
        <dbReference type="EMBL" id="SJL18304.1"/>
    </source>
</evidence>
<reference evidence="3" key="1">
    <citation type="journal article" date="2017" name="Nat. Ecol. Evol.">
        <title>Genome expansion and lineage-specific genetic innovations in the forest pathogenic fungi Armillaria.</title>
        <authorList>
            <person name="Sipos G."/>
            <person name="Prasanna A.N."/>
            <person name="Walter M.C."/>
            <person name="O'Connor E."/>
            <person name="Balint B."/>
            <person name="Krizsan K."/>
            <person name="Kiss B."/>
            <person name="Hess J."/>
            <person name="Varga T."/>
            <person name="Slot J."/>
            <person name="Riley R."/>
            <person name="Boka B."/>
            <person name="Rigling D."/>
            <person name="Barry K."/>
            <person name="Lee J."/>
            <person name="Mihaltcheva S."/>
            <person name="LaButti K."/>
            <person name="Lipzen A."/>
            <person name="Waldron R."/>
            <person name="Moloney N.M."/>
            <person name="Sperisen C."/>
            <person name="Kredics L."/>
            <person name="Vagvoelgyi C."/>
            <person name="Patrignani A."/>
            <person name="Fitzpatrick D."/>
            <person name="Nagy I."/>
            <person name="Doyle S."/>
            <person name="Anderson J.B."/>
            <person name="Grigoriev I.V."/>
            <person name="Gueldener U."/>
            <person name="Muensterkoetter M."/>
            <person name="Nagy L.G."/>
        </authorList>
    </citation>
    <scope>NUCLEOTIDE SEQUENCE [LARGE SCALE GENOMIC DNA]</scope>
    <source>
        <strain evidence="3">C18/9</strain>
    </source>
</reference>
<evidence type="ECO:0000256" key="1">
    <source>
        <dbReference type="SAM" id="MobiDB-lite"/>
    </source>
</evidence>
<gene>
    <name evidence="2" type="ORF">ARMOST_21890</name>
</gene>
<evidence type="ECO:0000313" key="3">
    <source>
        <dbReference type="Proteomes" id="UP000219338"/>
    </source>
</evidence>
<organism evidence="2 3">
    <name type="scientific">Armillaria ostoyae</name>
    <name type="common">Armillaria root rot fungus</name>
    <dbReference type="NCBI Taxonomy" id="47428"/>
    <lineage>
        <taxon>Eukaryota</taxon>
        <taxon>Fungi</taxon>
        <taxon>Dikarya</taxon>
        <taxon>Basidiomycota</taxon>
        <taxon>Agaricomycotina</taxon>
        <taxon>Agaricomycetes</taxon>
        <taxon>Agaricomycetidae</taxon>
        <taxon>Agaricales</taxon>
        <taxon>Marasmiineae</taxon>
        <taxon>Physalacriaceae</taxon>
        <taxon>Armillaria</taxon>
    </lineage>
</organism>
<feature type="region of interest" description="Disordered" evidence="1">
    <location>
        <begin position="1"/>
        <end position="69"/>
    </location>
</feature>
<proteinExistence type="predicted"/>
<dbReference type="AlphaFoldDB" id="A0A284SBB9"/>
<protein>
    <submittedName>
        <fullName evidence="2">Uncharacterized protein</fullName>
    </submittedName>
</protein>
<sequence length="69" mass="7094">MGAAFSPTLPDPAGSAMLHRSTGTSPPQTMTASSAPRWMNPHMLSPLGPAHAYLVHPNSQPPTVAPPAP</sequence>
<feature type="compositionally biased region" description="Polar residues" evidence="1">
    <location>
        <begin position="21"/>
        <end position="34"/>
    </location>
</feature>
<accession>A0A284SBB9</accession>
<name>A0A284SBB9_ARMOS</name>
<keyword evidence="3" id="KW-1185">Reference proteome</keyword>
<dbReference type="EMBL" id="FUEG01000057">
    <property type="protein sequence ID" value="SJL18304.1"/>
    <property type="molecule type" value="Genomic_DNA"/>
</dbReference>
<feature type="compositionally biased region" description="Pro residues" evidence="1">
    <location>
        <begin position="59"/>
        <end position="69"/>
    </location>
</feature>